<dbReference type="AlphaFoldDB" id="A0A1T0CC12"/>
<reference evidence="3 4" key="1">
    <citation type="submission" date="2017-02" db="EMBL/GenBank/DDBJ databases">
        <title>Draft genome sequence of Moraxella lincolnii CCUG 9405T type strain.</title>
        <authorList>
            <person name="Salva-Serra F."/>
            <person name="Engstrom-Jakobsson H."/>
            <person name="Thorell K."/>
            <person name="Jaen-Luchoro D."/>
            <person name="Gonzales-Siles L."/>
            <person name="Karlsson R."/>
            <person name="Yazdan S."/>
            <person name="Boulund F."/>
            <person name="Johnning A."/>
            <person name="Engstrand L."/>
            <person name="Kristiansson E."/>
            <person name="Moore E."/>
        </authorList>
    </citation>
    <scope>NUCLEOTIDE SEQUENCE [LARGE SCALE GENOMIC DNA]</scope>
    <source>
        <strain evidence="3 4">CCUG 9405</strain>
    </source>
</reference>
<keyword evidence="2" id="KW-0732">Signal</keyword>
<sequence>MKTLNKSALLAASAVLLSTTVAHANPFTAKNTQATECKKDDRACLQAKAKAAKVKAKNTEAKCGEAKCGASTKTSKAPSKNTEAKCGEAKCGASH</sequence>
<keyword evidence="4" id="KW-1185">Reference proteome</keyword>
<proteinExistence type="predicted"/>
<evidence type="ECO:0000256" key="2">
    <source>
        <dbReference type="SAM" id="SignalP"/>
    </source>
</evidence>
<protein>
    <recommendedName>
        <fullName evidence="5">Low-complexity protein</fullName>
    </recommendedName>
</protein>
<comment type="caution">
    <text evidence="3">The sequence shown here is derived from an EMBL/GenBank/DDBJ whole genome shotgun (WGS) entry which is preliminary data.</text>
</comment>
<feature type="compositionally biased region" description="Polar residues" evidence="1">
    <location>
        <begin position="71"/>
        <end position="81"/>
    </location>
</feature>
<feature type="chain" id="PRO_5012481759" description="Low-complexity protein" evidence="2">
    <location>
        <begin position="25"/>
        <end position="95"/>
    </location>
</feature>
<gene>
    <name evidence="3" type="ORF">B0682_07955</name>
</gene>
<name>A0A1T0CC12_9GAMM</name>
<dbReference type="RefSeq" id="WP_205760125.1">
    <property type="nucleotide sequence ID" value="NZ_MUYT01000012.1"/>
</dbReference>
<evidence type="ECO:0000313" key="3">
    <source>
        <dbReference type="EMBL" id="OOS19864.1"/>
    </source>
</evidence>
<dbReference type="Proteomes" id="UP000191094">
    <property type="component" value="Unassembled WGS sequence"/>
</dbReference>
<organism evidence="3 4">
    <name type="scientific">Lwoffella lincolnii</name>
    <dbReference type="NCBI Taxonomy" id="90241"/>
    <lineage>
        <taxon>Bacteria</taxon>
        <taxon>Pseudomonadati</taxon>
        <taxon>Pseudomonadota</taxon>
        <taxon>Gammaproteobacteria</taxon>
        <taxon>Moraxellales</taxon>
        <taxon>Moraxellaceae</taxon>
        <taxon>Lwoffella</taxon>
    </lineage>
</organism>
<accession>A0A1T0CC12</accession>
<evidence type="ECO:0000313" key="4">
    <source>
        <dbReference type="Proteomes" id="UP000191094"/>
    </source>
</evidence>
<evidence type="ECO:0008006" key="5">
    <source>
        <dbReference type="Google" id="ProtNLM"/>
    </source>
</evidence>
<feature type="signal peptide" evidence="2">
    <location>
        <begin position="1"/>
        <end position="24"/>
    </location>
</feature>
<feature type="region of interest" description="Disordered" evidence="1">
    <location>
        <begin position="68"/>
        <end position="95"/>
    </location>
</feature>
<dbReference type="EMBL" id="MUYT01000012">
    <property type="protein sequence ID" value="OOS19864.1"/>
    <property type="molecule type" value="Genomic_DNA"/>
</dbReference>
<evidence type="ECO:0000256" key="1">
    <source>
        <dbReference type="SAM" id="MobiDB-lite"/>
    </source>
</evidence>